<dbReference type="OrthoDB" id="110891at2759"/>
<keyword evidence="4" id="KW-0964">Secreted</keyword>
<reference evidence="8 9" key="1">
    <citation type="submission" date="2013-11" db="EMBL/GenBank/DDBJ databases">
        <title>The Genome Sequence of Phytophthora parasitica P1976.</title>
        <authorList>
            <consortium name="The Broad Institute Genomics Platform"/>
            <person name="Russ C."/>
            <person name="Tyler B."/>
            <person name="Panabieres F."/>
            <person name="Shan W."/>
            <person name="Tripathy S."/>
            <person name="Grunwald N."/>
            <person name="Machado M."/>
            <person name="Johnson C.S."/>
            <person name="Walker B."/>
            <person name="Young S."/>
            <person name="Zeng Q."/>
            <person name="Gargeya S."/>
            <person name="Fitzgerald M."/>
            <person name="Haas B."/>
            <person name="Abouelleil A."/>
            <person name="Allen A.W."/>
            <person name="Alvarado L."/>
            <person name="Arachchi H.M."/>
            <person name="Berlin A.M."/>
            <person name="Chapman S.B."/>
            <person name="Gainer-Dewar J."/>
            <person name="Goldberg J."/>
            <person name="Griggs A."/>
            <person name="Gujja S."/>
            <person name="Hansen M."/>
            <person name="Howarth C."/>
            <person name="Imamovic A."/>
            <person name="Ireland A."/>
            <person name="Larimer J."/>
            <person name="McCowan C."/>
            <person name="Murphy C."/>
            <person name="Pearson M."/>
            <person name="Poon T.W."/>
            <person name="Priest M."/>
            <person name="Roberts A."/>
            <person name="Saif S."/>
            <person name="Shea T."/>
            <person name="Sisk P."/>
            <person name="Sykes S."/>
            <person name="Wortman J."/>
            <person name="Nusbaum C."/>
            <person name="Birren B."/>
        </authorList>
    </citation>
    <scope>NUCLEOTIDE SEQUENCE [LARGE SCALE GENOMIC DNA]</scope>
    <source>
        <strain evidence="8 9">P1976</strain>
    </source>
</reference>
<keyword evidence="6" id="KW-0843">Virulence</keyword>
<feature type="domain" description="RxLR effector PexRD54 WY" evidence="7">
    <location>
        <begin position="516"/>
        <end position="556"/>
    </location>
</feature>
<evidence type="ECO:0000256" key="5">
    <source>
        <dbReference type="ARBA" id="ARBA00022729"/>
    </source>
</evidence>
<dbReference type="EMBL" id="ANJA01000550">
    <property type="protein sequence ID" value="ETO83151.1"/>
    <property type="molecule type" value="Genomic_DNA"/>
</dbReference>
<gene>
    <name evidence="8" type="ORF">F444_02768</name>
</gene>
<dbReference type="GO" id="GO:0005576">
    <property type="term" value="C:extracellular region"/>
    <property type="evidence" value="ECO:0007669"/>
    <property type="project" value="UniProtKB-SubCell"/>
</dbReference>
<keyword evidence="5" id="KW-0732">Signal</keyword>
<dbReference type="AlphaFoldDB" id="A0A081AW90"/>
<comment type="similarity">
    <text evidence="3">Belongs to the RxLR effector family.</text>
</comment>
<accession>A0A081AW90</accession>
<comment type="caution">
    <text evidence="8">The sequence shown here is derived from an EMBL/GenBank/DDBJ whole genome shotgun (WGS) entry which is preliminary data.</text>
</comment>
<sequence length="654" mass="73213">MGIKTTSNKCLYGIVLLSVVAVVAQVNVLAVSVNATVNADIGSPNSNPNKSFQAIRRLRTVTTDDRGLGTSSSTIAELVTQLKSSSAKATKKFLEQIKGTSAEAALLQTDHFIAWSTSLSKSAKKKPEVAEVAMVSSLAAHYGDVAVAKMLTEAKKTSHATATTFINAQLTNWHIKEQSADDVFKLLRLHEKGEKLFEDSLVSTWILYVTKLNKDKASELMFKSLKTHYSDEVLAKLIVAARSDYKFRQYAVKWQDLQLVNWLNSGQTSDDVFKLLKLNVDESSVLTNPALNSWVRFTLKLKKEDPYEKLFAKLTTQYDDASLAKLLIEAKGNAQNGFTAGKLEALQFVTWKSKGKSAEVMFKSLKLDQEGSDLLKNPIFNTWISYVDNSDAVTAVLRKRFEDDVLAKMAIAAKNEGSTRSTGTTLENALLTSWESEGKTADDVFELVQLSKAGDEIFTSLAWNTWTSYIRKLDKENPDEQMYLVLKNHFGDDGVVSMIVKAKESPRSKQIAAKLQEEVWRAEGKTSDDIFRLLKLNEESYKLLENPALSTWVSYVTKLGKLDQTKPSELRVIMELEKRYTSMELARMIVAAMKNGTGEMKTLASDLQELLFKHWLAKKLNPQFVVALMGTTDDWQNLKVILNYTDFYWKIEAA</sequence>
<evidence type="ECO:0000256" key="1">
    <source>
        <dbReference type="ARBA" id="ARBA00004340"/>
    </source>
</evidence>
<evidence type="ECO:0000313" key="9">
    <source>
        <dbReference type="Proteomes" id="UP000028582"/>
    </source>
</evidence>
<proteinExistence type="inferred from homology"/>
<dbReference type="InterPro" id="IPR054463">
    <property type="entry name" value="PexRD54_WY"/>
</dbReference>
<organism evidence="8 9">
    <name type="scientific">Phytophthora nicotianae P1976</name>
    <dbReference type="NCBI Taxonomy" id="1317066"/>
    <lineage>
        <taxon>Eukaryota</taxon>
        <taxon>Sar</taxon>
        <taxon>Stramenopiles</taxon>
        <taxon>Oomycota</taxon>
        <taxon>Peronosporomycetes</taxon>
        <taxon>Peronosporales</taxon>
        <taxon>Peronosporaceae</taxon>
        <taxon>Phytophthora</taxon>
    </lineage>
</organism>
<protein>
    <recommendedName>
        <fullName evidence="7">RxLR effector PexRD54 WY domain-containing protein</fullName>
    </recommendedName>
</protein>
<dbReference type="GO" id="GO:0043657">
    <property type="term" value="C:host cell"/>
    <property type="evidence" value="ECO:0007669"/>
    <property type="project" value="UniProtKB-SubCell"/>
</dbReference>
<dbReference type="Proteomes" id="UP000028582">
    <property type="component" value="Unassembled WGS sequence"/>
</dbReference>
<evidence type="ECO:0000259" key="7">
    <source>
        <dbReference type="Pfam" id="PF22748"/>
    </source>
</evidence>
<evidence type="ECO:0000256" key="2">
    <source>
        <dbReference type="ARBA" id="ARBA00004613"/>
    </source>
</evidence>
<evidence type="ECO:0000256" key="4">
    <source>
        <dbReference type="ARBA" id="ARBA00022525"/>
    </source>
</evidence>
<dbReference type="Pfam" id="PF22748">
    <property type="entry name" value="PexRD54_WY"/>
    <property type="match status" value="1"/>
</dbReference>
<evidence type="ECO:0000313" key="8">
    <source>
        <dbReference type="EMBL" id="ETO83151.1"/>
    </source>
</evidence>
<evidence type="ECO:0000256" key="6">
    <source>
        <dbReference type="ARBA" id="ARBA00023026"/>
    </source>
</evidence>
<name>A0A081AW90_PHYNI</name>
<evidence type="ECO:0000256" key="3">
    <source>
        <dbReference type="ARBA" id="ARBA00010400"/>
    </source>
</evidence>
<comment type="subcellular location">
    <subcellularLocation>
        <location evidence="1">Host cell</location>
    </subcellularLocation>
    <subcellularLocation>
        <location evidence="2">Secreted</location>
    </subcellularLocation>
</comment>